<keyword evidence="5" id="KW-1185">Reference proteome</keyword>
<reference evidence="4" key="1">
    <citation type="submission" date="2017-09" db="EMBL/GenBank/DDBJ databases">
        <title>Complete Genome Sequence of ansamitocin-producing Bacterium Actinosynnema pretiosum X47.</title>
        <authorList>
            <person name="Cao G."/>
            <person name="Zong G."/>
            <person name="Zhong C."/>
            <person name="Fu J."/>
        </authorList>
    </citation>
    <scope>NUCLEOTIDE SEQUENCE [LARGE SCALE GENOMIC DNA]</scope>
    <source>
        <strain evidence="4">X47</strain>
    </source>
</reference>
<evidence type="ECO:0000313" key="5">
    <source>
        <dbReference type="Proteomes" id="UP000218505"/>
    </source>
</evidence>
<accession>A0A290ZB34</accession>
<proteinExistence type="predicted"/>
<dbReference type="InterPro" id="IPR001820">
    <property type="entry name" value="TIMP"/>
</dbReference>
<name>A0A290ZB34_9PSEU</name>
<comment type="subcellular location">
    <subcellularLocation>
        <location evidence="1">Secreted</location>
    </subcellularLocation>
</comment>
<protein>
    <recommendedName>
        <fullName evidence="6">Tissue inhibitor of metalloproteinase</fullName>
    </recommendedName>
</protein>
<sequence length="129" mass="13618">MIRTFALALVSALGLSLAATGTASACSCFPGTIGEHFDRADEVFVGTVVRAGRDFGDSDDPYDDRSVYRVRVSVPLKGDVGAWVDVITATDSAQCGLWLQVGKRYLVFGAEGERGNEVEANLCGGTQPV</sequence>
<feature type="signal peptide" evidence="3">
    <location>
        <begin position="1"/>
        <end position="25"/>
    </location>
</feature>
<evidence type="ECO:0000256" key="3">
    <source>
        <dbReference type="SAM" id="SignalP"/>
    </source>
</evidence>
<dbReference type="PROSITE" id="PS51257">
    <property type="entry name" value="PROKAR_LIPOPROTEIN"/>
    <property type="match status" value="1"/>
</dbReference>
<dbReference type="GO" id="GO:0008191">
    <property type="term" value="F:metalloendopeptidase inhibitor activity"/>
    <property type="evidence" value="ECO:0007669"/>
    <property type="project" value="InterPro"/>
</dbReference>
<feature type="chain" id="PRO_5012968124" description="Tissue inhibitor of metalloproteinase" evidence="3">
    <location>
        <begin position="26"/>
        <end position="129"/>
    </location>
</feature>
<dbReference type="GO" id="GO:0031012">
    <property type="term" value="C:extracellular matrix"/>
    <property type="evidence" value="ECO:0007669"/>
    <property type="project" value="TreeGrafter"/>
</dbReference>
<dbReference type="Pfam" id="PF00965">
    <property type="entry name" value="TIMP"/>
    <property type="match status" value="1"/>
</dbReference>
<organism evidence="4 5">
    <name type="scientific">Actinosynnema pretiosum</name>
    <dbReference type="NCBI Taxonomy" id="42197"/>
    <lineage>
        <taxon>Bacteria</taxon>
        <taxon>Bacillati</taxon>
        <taxon>Actinomycetota</taxon>
        <taxon>Actinomycetes</taxon>
        <taxon>Pseudonocardiales</taxon>
        <taxon>Pseudonocardiaceae</taxon>
        <taxon>Actinosynnema</taxon>
    </lineage>
</organism>
<dbReference type="AlphaFoldDB" id="A0A290ZB34"/>
<dbReference type="InterPro" id="IPR008993">
    <property type="entry name" value="TIMP-like_OB-fold"/>
</dbReference>
<evidence type="ECO:0000313" key="4">
    <source>
        <dbReference type="EMBL" id="ATE56189.1"/>
    </source>
</evidence>
<keyword evidence="3" id="KW-0732">Signal</keyword>
<dbReference type="EMBL" id="CP023445">
    <property type="protein sequence ID" value="ATE56189.1"/>
    <property type="molecule type" value="Genomic_DNA"/>
</dbReference>
<dbReference type="RefSeq" id="WP_096496010.1">
    <property type="nucleotide sequence ID" value="NZ_CP023445.1"/>
</dbReference>
<evidence type="ECO:0000256" key="1">
    <source>
        <dbReference type="ARBA" id="ARBA00004613"/>
    </source>
</evidence>
<gene>
    <name evidence="4" type="ORF">CNX65_25350</name>
</gene>
<evidence type="ECO:0008006" key="6">
    <source>
        <dbReference type="Google" id="ProtNLM"/>
    </source>
</evidence>
<dbReference type="GO" id="GO:0002020">
    <property type="term" value="F:protease binding"/>
    <property type="evidence" value="ECO:0007669"/>
    <property type="project" value="TreeGrafter"/>
</dbReference>
<keyword evidence="2" id="KW-0964">Secreted</keyword>
<dbReference type="GO" id="GO:0051045">
    <property type="term" value="P:negative regulation of membrane protein ectodomain proteolysis"/>
    <property type="evidence" value="ECO:0007669"/>
    <property type="project" value="TreeGrafter"/>
</dbReference>
<evidence type="ECO:0000256" key="2">
    <source>
        <dbReference type="ARBA" id="ARBA00022525"/>
    </source>
</evidence>
<dbReference type="PANTHER" id="PTHR11844:SF25">
    <property type="entry name" value="NTR DOMAIN-CONTAINING PROTEIN"/>
    <property type="match status" value="1"/>
</dbReference>
<dbReference type="GO" id="GO:0005615">
    <property type="term" value="C:extracellular space"/>
    <property type="evidence" value="ECO:0007669"/>
    <property type="project" value="TreeGrafter"/>
</dbReference>
<dbReference type="Proteomes" id="UP000218505">
    <property type="component" value="Chromosome"/>
</dbReference>
<dbReference type="PANTHER" id="PTHR11844">
    <property type="entry name" value="METALLOPROTEASE INHIBITOR"/>
    <property type="match status" value="1"/>
</dbReference>
<dbReference type="KEGG" id="apre:CNX65_25350"/>
<dbReference type="Gene3D" id="2.40.50.120">
    <property type="match status" value="1"/>
</dbReference>
<dbReference type="SUPFAM" id="SSF50242">
    <property type="entry name" value="TIMP-like"/>
    <property type="match status" value="1"/>
</dbReference>